<dbReference type="SUPFAM" id="SSF53597">
    <property type="entry name" value="Dihydrofolate reductase-like"/>
    <property type="match status" value="1"/>
</dbReference>
<reference evidence="2 3" key="1">
    <citation type="submission" date="2024-06" db="EMBL/GenBank/DDBJ databases">
        <title>Sorghum-associated microbial communities from plants grown in Nebraska, USA.</title>
        <authorList>
            <person name="Schachtman D."/>
        </authorList>
    </citation>
    <scope>NUCLEOTIDE SEQUENCE [LARGE SCALE GENOMIC DNA]</scope>
    <source>
        <strain evidence="2 3">2857</strain>
    </source>
</reference>
<evidence type="ECO:0000313" key="2">
    <source>
        <dbReference type="EMBL" id="MET4581933.1"/>
    </source>
</evidence>
<keyword evidence="3" id="KW-1185">Reference proteome</keyword>
<dbReference type="InterPro" id="IPR002734">
    <property type="entry name" value="RibDG_C"/>
</dbReference>
<name>A0ABV2QLK9_9MICO</name>
<dbReference type="EMBL" id="JBEPSJ010000001">
    <property type="protein sequence ID" value="MET4581933.1"/>
    <property type="molecule type" value="Genomic_DNA"/>
</dbReference>
<gene>
    <name evidence="2" type="ORF">ABIE21_001423</name>
</gene>
<dbReference type="Gene3D" id="3.40.430.10">
    <property type="entry name" value="Dihydrofolate Reductase, subunit A"/>
    <property type="match status" value="1"/>
</dbReference>
<evidence type="ECO:0000313" key="3">
    <source>
        <dbReference type="Proteomes" id="UP001549257"/>
    </source>
</evidence>
<sequence length="193" mass="21413">MGQLIVQQFVSADGFAADADNEFTVFRGEVMPSDEIDNETLARLETVDAIVLGANTYRMFADYWPRPASRDEILAPRINELPKIVFSRRLESAPWGDFDPAMVISENATEAIERLKEDLDGDLIVWGSLTLTEELFEADLVDIVRLVIVPSVLGAGRSVFPPTFAGTRLRVLRTGTFDDGLVAIEYGIDRDDS</sequence>
<dbReference type="Proteomes" id="UP001549257">
    <property type="component" value="Unassembled WGS sequence"/>
</dbReference>
<evidence type="ECO:0000259" key="1">
    <source>
        <dbReference type="Pfam" id="PF01872"/>
    </source>
</evidence>
<accession>A0ABV2QLK9</accession>
<organism evidence="2 3">
    <name type="scientific">Conyzicola nivalis</name>
    <dbReference type="NCBI Taxonomy" id="1477021"/>
    <lineage>
        <taxon>Bacteria</taxon>
        <taxon>Bacillati</taxon>
        <taxon>Actinomycetota</taxon>
        <taxon>Actinomycetes</taxon>
        <taxon>Micrococcales</taxon>
        <taxon>Microbacteriaceae</taxon>
        <taxon>Conyzicola</taxon>
    </lineage>
</organism>
<proteinExistence type="predicted"/>
<dbReference type="RefSeq" id="WP_354024090.1">
    <property type="nucleotide sequence ID" value="NZ_JBEPSJ010000001.1"/>
</dbReference>
<dbReference type="InterPro" id="IPR024072">
    <property type="entry name" value="DHFR-like_dom_sf"/>
</dbReference>
<protein>
    <submittedName>
        <fullName evidence="2">Dihydrofolate reductase</fullName>
    </submittedName>
</protein>
<comment type="caution">
    <text evidence="2">The sequence shown here is derived from an EMBL/GenBank/DDBJ whole genome shotgun (WGS) entry which is preliminary data.</text>
</comment>
<feature type="domain" description="Bacterial bifunctional deaminase-reductase C-terminal" evidence="1">
    <location>
        <begin position="4"/>
        <end position="182"/>
    </location>
</feature>
<dbReference type="Pfam" id="PF01872">
    <property type="entry name" value="RibD_C"/>
    <property type="match status" value="1"/>
</dbReference>